<dbReference type="EMBL" id="JBHRVV010000001">
    <property type="protein sequence ID" value="MFC3456927.1"/>
    <property type="molecule type" value="Genomic_DNA"/>
</dbReference>
<keyword evidence="4" id="KW-1185">Reference proteome</keyword>
<feature type="chain" id="PRO_5045809286" description="Lipoprotein" evidence="2">
    <location>
        <begin position="19"/>
        <end position="162"/>
    </location>
</feature>
<feature type="compositionally biased region" description="Basic and acidic residues" evidence="1">
    <location>
        <begin position="152"/>
        <end position="162"/>
    </location>
</feature>
<accession>A0ABV7PEL5</accession>
<gene>
    <name evidence="3" type="ORF">ACFOPH_01490</name>
</gene>
<feature type="region of interest" description="Disordered" evidence="1">
    <location>
        <begin position="26"/>
        <end position="162"/>
    </location>
</feature>
<feature type="compositionally biased region" description="Gly residues" evidence="1">
    <location>
        <begin position="95"/>
        <end position="107"/>
    </location>
</feature>
<feature type="signal peptide" evidence="2">
    <location>
        <begin position="1"/>
        <end position="18"/>
    </location>
</feature>
<organism evidence="3 4">
    <name type="scientific">Massilia haematophila</name>
    <dbReference type="NCBI Taxonomy" id="457923"/>
    <lineage>
        <taxon>Bacteria</taxon>
        <taxon>Pseudomonadati</taxon>
        <taxon>Pseudomonadota</taxon>
        <taxon>Betaproteobacteria</taxon>
        <taxon>Burkholderiales</taxon>
        <taxon>Oxalobacteraceae</taxon>
        <taxon>Telluria group</taxon>
        <taxon>Massilia</taxon>
    </lineage>
</organism>
<keyword evidence="2" id="KW-0732">Signal</keyword>
<feature type="compositionally biased region" description="Low complexity" evidence="1">
    <location>
        <begin position="121"/>
        <end position="151"/>
    </location>
</feature>
<name>A0ABV7PEL5_9BURK</name>
<evidence type="ECO:0000313" key="4">
    <source>
        <dbReference type="Proteomes" id="UP001595665"/>
    </source>
</evidence>
<dbReference type="Proteomes" id="UP001595665">
    <property type="component" value="Unassembled WGS sequence"/>
</dbReference>
<feature type="compositionally biased region" description="Gly residues" evidence="1">
    <location>
        <begin position="47"/>
        <end position="66"/>
    </location>
</feature>
<dbReference type="PROSITE" id="PS51257">
    <property type="entry name" value="PROKAR_LIPOPROTEIN"/>
    <property type="match status" value="1"/>
</dbReference>
<evidence type="ECO:0000256" key="1">
    <source>
        <dbReference type="SAM" id="MobiDB-lite"/>
    </source>
</evidence>
<protein>
    <recommendedName>
        <fullName evidence="5">Lipoprotein</fullName>
    </recommendedName>
</protein>
<comment type="caution">
    <text evidence="3">The sequence shown here is derived from an EMBL/GenBank/DDBJ whole genome shotgun (WGS) entry which is preliminary data.</text>
</comment>
<evidence type="ECO:0008006" key="5">
    <source>
        <dbReference type="Google" id="ProtNLM"/>
    </source>
</evidence>
<evidence type="ECO:0000256" key="2">
    <source>
        <dbReference type="SAM" id="SignalP"/>
    </source>
</evidence>
<dbReference type="RefSeq" id="WP_379733012.1">
    <property type="nucleotide sequence ID" value="NZ_JBHRVV010000001.1"/>
</dbReference>
<reference evidence="4" key="1">
    <citation type="journal article" date="2019" name="Int. J. Syst. Evol. Microbiol.">
        <title>The Global Catalogue of Microorganisms (GCM) 10K type strain sequencing project: providing services to taxonomists for standard genome sequencing and annotation.</title>
        <authorList>
            <consortium name="The Broad Institute Genomics Platform"/>
            <consortium name="The Broad Institute Genome Sequencing Center for Infectious Disease"/>
            <person name="Wu L."/>
            <person name="Ma J."/>
        </authorList>
    </citation>
    <scope>NUCLEOTIDE SEQUENCE [LARGE SCALE GENOMIC DNA]</scope>
    <source>
        <strain evidence="4">CCM 7480</strain>
    </source>
</reference>
<proteinExistence type="predicted"/>
<evidence type="ECO:0000313" key="3">
    <source>
        <dbReference type="EMBL" id="MFC3456927.1"/>
    </source>
</evidence>
<sequence>MKTTRTFPTIVLSTVLLAAALAGCNKEDAGQGGAGDGAEITSRTEGAGQGSAEGTVGGTGNQGNAGTGAVEYNNNITPRTVGEHERGARENVPGAIGGASGFSGGEAVGPNGSTTGGANPGGAPMAPAPQEGTKTTGAADAAATGTGPASTRKGEGDAERTR</sequence>